<accession>A0A3P5Z9K4</accession>
<gene>
    <name evidence="1" type="ORF">BRAA05T20487Z</name>
</gene>
<organism evidence="1">
    <name type="scientific">Brassica campestris</name>
    <name type="common">Field mustard</name>
    <dbReference type="NCBI Taxonomy" id="3711"/>
    <lineage>
        <taxon>Eukaryota</taxon>
        <taxon>Viridiplantae</taxon>
        <taxon>Streptophyta</taxon>
        <taxon>Embryophyta</taxon>
        <taxon>Tracheophyta</taxon>
        <taxon>Spermatophyta</taxon>
        <taxon>Magnoliopsida</taxon>
        <taxon>eudicotyledons</taxon>
        <taxon>Gunneridae</taxon>
        <taxon>Pentapetalae</taxon>
        <taxon>rosids</taxon>
        <taxon>malvids</taxon>
        <taxon>Brassicales</taxon>
        <taxon>Brassicaceae</taxon>
        <taxon>Brassiceae</taxon>
        <taxon>Brassica</taxon>
    </lineage>
</organism>
<evidence type="ECO:0000313" key="1">
    <source>
        <dbReference type="EMBL" id="VDC70773.1"/>
    </source>
</evidence>
<sequence>MIIEEVGHVRKYVLLKRGITKPFLSPSTWKRLFLTVLPSTLVVRS</sequence>
<protein>
    <submittedName>
        <fullName evidence="1">Uncharacterized protein</fullName>
    </submittedName>
</protein>
<dbReference type="AlphaFoldDB" id="A0A3P5Z9K4"/>
<dbReference type="EMBL" id="LR031570">
    <property type="protein sequence ID" value="VDC70773.1"/>
    <property type="molecule type" value="Genomic_DNA"/>
</dbReference>
<name>A0A3P5Z9K4_BRACM</name>
<proteinExistence type="predicted"/>
<reference evidence="1" key="1">
    <citation type="submission" date="2018-11" db="EMBL/GenBank/DDBJ databases">
        <authorList>
            <consortium name="Genoscope - CEA"/>
            <person name="William W."/>
        </authorList>
    </citation>
    <scope>NUCLEOTIDE SEQUENCE</scope>
</reference>